<evidence type="ECO:0000313" key="8">
    <source>
        <dbReference type="EMBL" id="THE64012.1"/>
    </source>
</evidence>
<comment type="caution">
    <text evidence="8">The sequence shown here is derived from an EMBL/GenBank/DDBJ whole genome shotgun (WGS) entry which is preliminary data.</text>
</comment>
<comment type="similarity">
    <text evidence="2">Belongs to the acyl-CoA dehydrogenase family.</text>
</comment>
<dbReference type="GO" id="GO:0003995">
    <property type="term" value="F:acyl-CoA dehydrogenase activity"/>
    <property type="evidence" value="ECO:0007669"/>
    <property type="project" value="TreeGrafter"/>
</dbReference>
<dbReference type="EMBL" id="RBZW01000044">
    <property type="protein sequence ID" value="THE64012.1"/>
    <property type="molecule type" value="Genomic_DNA"/>
</dbReference>
<dbReference type="InterPro" id="IPR036250">
    <property type="entry name" value="AcylCo_DH-like_C"/>
</dbReference>
<evidence type="ECO:0000256" key="5">
    <source>
        <dbReference type="ARBA" id="ARBA00023002"/>
    </source>
</evidence>
<dbReference type="OrthoDB" id="275197at2157"/>
<dbReference type="SUPFAM" id="SSF56645">
    <property type="entry name" value="Acyl-CoA dehydrogenase NM domain-like"/>
    <property type="match status" value="1"/>
</dbReference>
<evidence type="ECO:0000313" key="9">
    <source>
        <dbReference type="Proteomes" id="UP000318864"/>
    </source>
</evidence>
<accession>A0A4S3TJ58</accession>
<dbReference type="PANTHER" id="PTHR43884">
    <property type="entry name" value="ACYL-COA DEHYDROGENASE"/>
    <property type="match status" value="1"/>
</dbReference>
<feature type="domain" description="Acyl-CoA dehydrogenase/oxidase C-terminal" evidence="6">
    <location>
        <begin position="242"/>
        <end position="375"/>
    </location>
</feature>
<dbReference type="CDD" id="cd00567">
    <property type="entry name" value="ACAD"/>
    <property type="match status" value="1"/>
</dbReference>
<dbReference type="InterPro" id="IPR046373">
    <property type="entry name" value="Acyl-CoA_Oxase/DH_mid-dom_sf"/>
</dbReference>
<dbReference type="Pfam" id="PF02771">
    <property type="entry name" value="Acyl-CoA_dh_N"/>
    <property type="match status" value="1"/>
</dbReference>
<dbReference type="InterPro" id="IPR013786">
    <property type="entry name" value="AcylCoA_DH/ox_N"/>
</dbReference>
<evidence type="ECO:0000259" key="7">
    <source>
        <dbReference type="Pfam" id="PF02771"/>
    </source>
</evidence>
<protein>
    <submittedName>
        <fullName evidence="8">Acyl-CoA dehydrogenase</fullName>
    </submittedName>
</protein>
<evidence type="ECO:0000256" key="4">
    <source>
        <dbReference type="ARBA" id="ARBA00022827"/>
    </source>
</evidence>
<dbReference type="InterPro" id="IPR009100">
    <property type="entry name" value="AcylCoA_DH/oxidase_NM_dom_sf"/>
</dbReference>
<comment type="cofactor">
    <cofactor evidence="1">
        <name>FAD</name>
        <dbReference type="ChEBI" id="CHEBI:57692"/>
    </cofactor>
</comment>
<evidence type="ECO:0000259" key="6">
    <source>
        <dbReference type="Pfam" id="PF00441"/>
    </source>
</evidence>
<dbReference type="Gene3D" id="1.10.540.10">
    <property type="entry name" value="Acyl-CoA dehydrogenase/oxidase, N-terminal domain"/>
    <property type="match status" value="1"/>
</dbReference>
<dbReference type="GO" id="GO:0050660">
    <property type="term" value="F:flavin adenine dinucleotide binding"/>
    <property type="evidence" value="ECO:0007669"/>
    <property type="project" value="InterPro"/>
</dbReference>
<dbReference type="Gene3D" id="1.20.140.10">
    <property type="entry name" value="Butyryl-CoA Dehydrogenase, subunit A, domain 3"/>
    <property type="match status" value="1"/>
</dbReference>
<name>A0A4S3TJ58_9EURY</name>
<dbReference type="InterPro" id="IPR009075">
    <property type="entry name" value="AcylCo_DH/oxidase_C"/>
</dbReference>
<keyword evidence="5" id="KW-0560">Oxidoreductase</keyword>
<evidence type="ECO:0000256" key="3">
    <source>
        <dbReference type="ARBA" id="ARBA00022630"/>
    </source>
</evidence>
<keyword evidence="9" id="KW-1185">Reference proteome</keyword>
<dbReference type="Gene3D" id="2.40.110.10">
    <property type="entry name" value="Butyryl-CoA Dehydrogenase, subunit A, domain 2"/>
    <property type="match status" value="1"/>
</dbReference>
<dbReference type="RefSeq" id="WP_141465482.1">
    <property type="nucleotide sequence ID" value="NZ_RBZW01000044.1"/>
</dbReference>
<dbReference type="InterPro" id="IPR037069">
    <property type="entry name" value="AcylCoA_DH/ox_N_sf"/>
</dbReference>
<reference evidence="8 9" key="1">
    <citation type="submission" date="2018-10" db="EMBL/GenBank/DDBJ databases">
        <title>Natronolimnobius sp. XQ-INN 246 isolated from Inner Mongolia Autonomous Region of China.</title>
        <authorList>
            <person name="Xue Q."/>
        </authorList>
    </citation>
    <scope>NUCLEOTIDE SEQUENCE [LARGE SCALE GENOMIC DNA]</scope>
    <source>
        <strain evidence="8 9">XQ-INN 246</strain>
    </source>
</reference>
<dbReference type="Proteomes" id="UP000318864">
    <property type="component" value="Unassembled WGS sequence"/>
</dbReference>
<evidence type="ECO:0000256" key="2">
    <source>
        <dbReference type="ARBA" id="ARBA00009347"/>
    </source>
</evidence>
<dbReference type="SUPFAM" id="SSF47203">
    <property type="entry name" value="Acyl-CoA dehydrogenase C-terminal domain-like"/>
    <property type="match status" value="1"/>
</dbReference>
<gene>
    <name evidence="8" type="ORF">D8Y22_14910</name>
</gene>
<dbReference type="AlphaFoldDB" id="A0A4S3TJ58"/>
<feature type="domain" description="Acyl-CoA dehydrogenase/oxidase N-terminal" evidence="7">
    <location>
        <begin position="6"/>
        <end position="117"/>
    </location>
</feature>
<keyword evidence="3" id="KW-0285">Flavoprotein</keyword>
<organism evidence="8 9">
    <name type="scientific">Salinadaptatus halalkaliphilus</name>
    <dbReference type="NCBI Taxonomy" id="2419781"/>
    <lineage>
        <taxon>Archaea</taxon>
        <taxon>Methanobacteriati</taxon>
        <taxon>Methanobacteriota</taxon>
        <taxon>Stenosarchaea group</taxon>
        <taxon>Halobacteria</taxon>
        <taxon>Halobacteriales</taxon>
        <taxon>Natrialbaceae</taxon>
        <taxon>Salinadaptatus</taxon>
    </lineage>
</organism>
<keyword evidence="4" id="KW-0274">FAD</keyword>
<sequence length="392" mass="43010">MDARLTDEQQRVQETARDFIESEGGIELARRQLEGENVVDDLWNELADLDYTAITVPLEYGGFGEGMVYLTALLEVTGRYALPGPLPETAAIAVPLLTELGTEDQQSTYLPAIADGDCRMSVAVYDDETESLPHAIQMRAEPTGSDSESAFRLDGTKTLVPYGDDVDAVILAARTRNSQGYDGISLFVVDTDQDGVETQRLDSLDWTRPMYELTVDDLEVGDKALLGPVHAGGSALQTAVDRFTVAGTAMLTGAADRAVDLSVEHGTEREQYGHPVGRFQAVKHRIADMWIDMQSARSLVYYAAWALDNDEPDATRAAAATKVYAADRLHRVFSDDIWNHGGMGFTWDHDGHIYLKQAKSWRNFLGSPESNRERLISARLATESAKSPSGES</sequence>
<dbReference type="Pfam" id="PF00441">
    <property type="entry name" value="Acyl-CoA_dh_1"/>
    <property type="match status" value="1"/>
</dbReference>
<evidence type="ECO:0000256" key="1">
    <source>
        <dbReference type="ARBA" id="ARBA00001974"/>
    </source>
</evidence>
<dbReference type="PANTHER" id="PTHR43884:SF20">
    <property type="entry name" value="ACYL-COA DEHYDROGENASE FADE28"/>
    <property type="match status" value="1"/>
</dbReference>
<proteinExistence type="inferred from homology"/>